<evidence type="ECO:0000256" key="1">
    <source>
        <dbReference type="SAM" id="Phobius"/>
    </source>
</evidence>
<dbReference type="AlphaFoldDB" id="A0A6L9Y670"/>
<dbReference type="Proteomes" id="UP000477651">
    <property type="component" value="Unassembled WGS sequence"/>
</dbReference>
<proteinExistence type="predicted"/>
<feature type="transmembrane region" description="Helical" evidence="1">
    <location>
        <begin position="12"/>
        <end position="30"/>
    </location>
</feature>
<evidence type="ECO:0000313" key="2">
    <source>
        <dbReference type="EMBL" id="NEN75909.1"/>
    </source>
</evidence>
<protein>
    <submittedName>
        <fullName evidence="2">Uncharacterized protein</fullName>
    </submittedName>
</protein>
<keyword evidence="1" id="KW-0812">Transmembrane</keyword>
<organism evidence="2 3">
    <name type="scientific">Pelistega ratti</name>
    <dbReference type="NCBI Taxonomy" id="2652177"/>
    <lineage>
        <taxon>Bacteria</taxon>
        <taxon>Pseudomonadati</taxon>
        <taxon>Pseudomonadota</taxon>
        <taxon>Betaproteobacteria</taxon>
        <taxon>Burkholderiales</taxon>
        <taxon>Alcaligenaceae</taxon>
        <taxon>Pelistega</taxon>
    </lineage>
</organism>
<sequence>MRKTVKNILKNFIFIVIAIIFIFYLLFALLTSNDKEYSYNSASEFLNSTQFSWYVDEILDKGVDIYLKSFVETSDLIIIFQISKNDELPKSRFRDIISTTHSKKYLTRLNISQDKIAPFIGRGKEFCFTASDGKDYLVSKYYKENKANYLLTNLRKEKKLEICQ</sequence>
<evidence type="ECO:0000313" key="3">
    <source>
        <dbReference type="Proteomes" id="UP000477651"/>
    </source>
</evidence>
<reference evidence="2 3" key="1">
    <citation type="submission" date="2020-02" db="EMBL/GenBank/DDBJ databases">
        <title>Pelistega sp. NLN82 were isolated from wild rodents of the Hainan Island.</title>
        <authorList>
            <person name="Niu N."/>
            <person name="Zhou J."/>
        </authorList>
    </citation>
    <scope>NUCLEOTIDE SEQUENCE [LARGE SCALE GENOMIC DNA]</scope>
    <source>
        <strain evidence="2 3">NLN82</strain>
    </source>
</reference>
<keyword evidence="1" id="KW-0472">Membrane</keyword>
<dbReference type="EMBL" id="JAAGYR010000010">
    <property type="protein sequence ID" value="NEN75909.1"/>
    <property type="molecule type" value="Genomic_DNA"/>
</dbReference>
<keyword evidence="1" id="KW-1133">Transmembrane helix</keyword>
<accession>A0A6L9Y670</accession>
<dbReference type="RefSeq" id="WP_163764473.1">
    <property type="nucleotide sequence ID" value="NZ_JAAGYR010000010.1"/>
</dbReference>
<gene>
    <name evidence="2" type="ORF">F9B74_06155</name>
</gene>
<name>A0A6L9Y670_9BURK</name>
<comment type="caution">
    <text evidence="2">The sequence shown here is derived from an EMBL/GenBank/DDBJ whole genome shotgun (WGS) entry which is preliminary data.</text>
</comment>
<keyword evidence="3" id="KW-1185">Reference proteome</keyword>